<keyword evidence="2" id="KW-1133">Transmembrane helix</keyword>
<dbReference type="EMBL" id="CP036268">
    <property type="protein sequence ID" value="QDT38640.1"/>
    <property type="molecule type" value="Genomic_DNA"/>
</dbReference>
<dbReference type="OrthoDB" id="231505at2"/>
<reference evidence="3 4" key="1">
    <citation type="submission" date="2019-02" db="EMBL/GenBank/DDBJ databases">
        <title>Deep-cultivation of Planctomycetes and their phenomic and genomic characterization uncovers novel biology.</title>
        <authorList>
            <person name="Wiegand S."/>
            <person name="Jogler M."/>
            <person name="Boedeker C."/>
            <person name="Pinto D."/>
            <person name="Vollmers J."/>
            <person name="Rivas-Marin E."/>
            <person name="Kohn T."/>
            <person name="Peeters S.H."/>
            <person name="Heuer A."/>
            <person name="Rast P."/>
            <person name="Oberbeckmann S."/>
            <person name="Bunk B."/>
            <person name="Jeske O."/>
            <person name="Meyerdierks A."/>
            <person name="Storesund J.E."/>
            <person name="Kallscheuer N."/>
            <person name="Luecker S."/>
            <person name="Lage O.M."/>
            <person name="Pohl T."/>
            <person name="Merkel B.J."/>
            <person name="Hornburger P."/>
            <person name="Mueller R.-W."/>
            <person name="Bruemmer F."/>
            <person name="Labrenz M."/>
            <person name="Spormann A.M."/>
            <person name="Op den Camp H."/>
            <person name="Overmann J."/>
            <person name="Amann R."/>
            <person name="Jetten M.S.M."/>
            <person name="Mascher T."/>
            <person name="Medema M.H."/>
            <person name="Devos D.P."/>
            <person name="Kaster A.-K."/>
            <person name="Ovreas L."/>
            <person name="Rohde M."/>
            <person name="Galperin M.Y."/>
            <person name="Jogler C."/>
        </authorList>
    </citation>
    <scope>NUCLEOTIDE SEQUENCE [LARGE SCALE GENOMIC DNA]</scope>
    <source>
        <strain evidence="3 4">Pan189</strain>
    </source>
</reference>
<evidence type="ECO:0000313" key="4">
    <source>
        <dbReference type="Proteomes" id="UP000317318"/>
    </source>
</evidence>
<keyword evidence="2" id="KW-0812">Transmembrane</keyword>
<proteinExistence type="predicted"/>
<feature type="coiled-coil region" evidence="1">
    <location>
        <begin position="254"/>
        <end position="288"/>
    </location>
</feature>
<organism evidence="3 4">
    <name type="scientific">Stratiformator vulcanicus</name>
    <dbReference type="NCBI Taxonomy" id="2527980"/>
    <lineage>
        <taxon>Bacteria</taxon>
        <taxon>Pseudomonadati</taxon>
        <taxon>Planctomycetota</taxon>
        <taxon>Planctomycetia</taxon>
        <taxon>Planctomycetales</taxon>
        <taxon>Planctomycetaceae</taxon>
        <taxon>Stratiformator</taxon>
    </lineage>
</organism>
<protein>
    <submittedName>
        <fullName evidence="3">Chain length determinant protein</fullName>
    </submittedName>
</protein>
<dbReference type="KEGG" id="svp:Pan189_30350"/>
<evidence type="ECO:0000256" key="2">
    <source>
        <dbReference type="SAM" id="Phobius"/>
    </source>
</evidence>
<keyword evidence="4" id="KW-1185">Reference proteome</keyword>
<evidence type="ECO:0000256" key="1">
    <source>
        <dbReference type="SAM" id="Coils"/>
    </source>
</evidence>
<dbReference type="PANTHER" id="PTHR32309">
    <property type="entry name" value="TYROSINE-PROTEIN KINASE"/>
    <property type="match status" value="1"/>
</dbReference>
<sequence length="527" mass="58761">MIAPSQRSDDSPQIVRIAWDVAAAVWRHRFKSLIVFASLMGLIVFAVMVTPRTYRSEAKLFVRIGGESIKLDPTATTAQTISVYESRESELNSVLDVLHSRILLEEVAASIGTDVLLHDAPIQNEAGELVAIDNKANAATFDWSPMELVRPLLRTIGLSDAVSEQEQAVQMLSRNVQFSSGKKSSVVSIVATAGSPELAQLIAAEIVDVFRRKHMQVHRTDGSQEFFEKQTELLKNQFEVAAGEVQEMKTELNLVTLDGKRSAIESQINDLEADILETEKLLATSKAQIASMERVLEEIPQQQVTSRITGSPNSAADQIRRQISEMRIRERTLLAKFQPTHPAILSVNEQVERAEQQLSRLDSTDAQETAAVNPGHQQISLRLLDERTKADSLLARRDALNRQFLQATARLENLNAHESQLTMLEQRRDILETNFRTYSEKYEQARIDTALADDSISNVNVYQTATLETKPISPKKKMIFAAGFIFAVLAAIGTALGLEYWPRLVPQGVRLPSDVSIPRRRTTLQEA</sequence>
<accession>A0A517R470</accession>
<dbReference type="PANTHER" id="PTHR32309:SF13">
    <property type="entry name" value="FERRIC ENTEROBACTIN TRANSPORT PROTEIN FEPE"/>
    <property type="match status" value="1"/>
</dbReference>
<dbReference type="GO" id="GO:0004713">
    <property type="term" value="F:protein tyrosine kinase activity"/>
    <property type="evidence" value="ECO:0007669"/>
    <property type="project" value="TreeGrafter"/>
</dbReference>
<dbReference type="GO" id="GO:0005886">
    <property type="term" value="C:plasma membrane"/>
    <property type="evidence" value="ECO:0007669"/>
    <property type="project" value="TreeGrafter"/>
</dbReference>
<dbReference type="AlphaFoldDB" id="A0A517R470"/>
<evidence type="ECO:0000313" key="3">
    <source>
        <dbReference type="EMBL" id="QDT38640.1"/>
    </source>
</evidence>
<feature type="transmembrane region" description="Helical" evidence="2">
    <location>
        <begin position="33"/>
        <end position="54"/>
    </location>
</feature>
<dbReference type="InterPro" id="IPR050445">
    <property type="entry name" value="Bact_polysacc_biosynth/exp"/>
</dbReference>
<dbReference type="RefSeq" id="WP_145364729.1">
    <property type="nucleotide sequence ID" value="NZ_CP036268.1"/>
</dbReference>
<keyword evidence="1" id="KW-0175">Coiled coil</keyword>
<dbReference type="Proteomes" id="UP000317318">
    <property type="component" value="Chromosome"/>
</dbReference>
<gene>
    <name evidence="3" type="ORF">Pan189_30350</name>
</gene>
<feature type="coiled-coil region" evidence="1">
    <location>
        <begin position="397"/>
        <end position="441"/>
    </location>
</feature>
<keyword evidence="2" id="KW-0472">Membrane</keyword>
<name>A0A517R470_9PLAN</name>
<feature type="transmembrane region" description="Helical" evidence="2">
    <location>
        <begin position="479"/>
        <end position="501"/>
    </location>
</feature>